<comment type="catalytic activity">
    <reaction evidence="1">
        <text>2 6,7-dimethyl-8-(1-D-ribityl)lumazine + H(+) = 5-amino-6-(D-ribitylamino)uracil + riboflavin</text>
        <dbReference type="Rhea" id="RHEA:20772"/>
        <dbReference type="ChEBI" id="CHEBI:15378"/>
        <dbReference type="ChEBI" id="CHEBI:15934"/>
        <dbReference type="ChEBI" id="CHEBI:57986"/>
        <dbReference type="ChEBI" id="CHEBI:58201"/>
        <dbReference type="EC" id="2.5.1.9"/>
    </reaction>
</comment>
<evidence type="ECO:0000256" key="2">
    <source>
        <dbReference type="ARBA" id="ARBA00002803"/>
    </source>
</evidence>
<feature type="domain" description="Lumazine-binding" evidence="11">
    <location>
        <begin position="1"/>
        <end position="95"/>
    </location>
</feature>
<dbReference type="FunFam" id="2.40.30.20:FF:000003">
    <property type="entry name" value="Riboflavin synthase, alpha subunit"/>
    <property type="match status" value="1"/>
</dbReference>
<evidence type="ECO:0000256" key="7">
    <source>
        <dbReference type="ARBA" id="ARBA00022679"/>
    </source>
</evidence>
<evidence type="ECO:0000256" key="9">
    <source>
        <dbReference type="NCBIfam" id="TIGR00187"/>
    </source>
</evidence>
<evidence type="ECO:0000256" key="10">
    <source>
        <dbReference type="PROSITE-ProRule" id="PRU00524"/>
    </source>
</evidence>
<evidence type="ECO:0000256" key="3">
    <source>
        <dbReference type="ARBA" id="ARBA00004887"/>
    </source>
</evidence>
<evidence type="ECO:0000256" key="6">
    <source>
        <dbReference type="ARBA" id="ARBA00022619"/>
    </source>
</evidence>
<keyword evidence="7 12" id="KW-0808">Transferase</keyword>
<dbReference type="SUPFAM" id="SSF63380">
    <property type="entry name" value="Riboflavin synthase domain-like"/>
    <property type="match status" value="2"/>
</dbReference>
<feature type="domain" description="Lumazine-binding" evidence="11">
    <location>
        <begin position="96"/>
        <end position="192"/>
    </location>
</feature>
<dbReference type="PANTHER" id="PTHR21098:SF12">
    <property type="entry name" value="RIBOFLAVIN SYNTHASE"/>
    <property type="match status" value="1"/>
</dbReference>
<comment type="pathway">
    <text evidence="3">Cofactor biosynthesis; riboflavin biosynthesis; riboflavin from 2-hydroxy-3-oxobutyl phosphate and 5-amino-6-(D-ribitylamino)uracil: step 2/2.</text>
</comment>
<name>A0A344TLM7_9BACT</name>
<proteinExistence type="predicted"/>
<keyword evidence="6" id="KW-0686">Riboflavin biosynthesis</keyword>
<dbReference type="Gene3D" id="2.40.30.20">
    <property type="match status" value="2"/>
</dbReference>
<dbReference type="KEGG" id="run:DR864_18295"/>
<dbReference type="PIRSF" id="PIRSF000498">
    <property type="entry name" value="Riboflavin_syn_A"/>
    <property type="match status" value="1"/>
</dbReference>
<dbReference type="EMBL" id="CP030850">
    <property type="protein sequence ID" value="AXE19548.1"/>
    <property type="molecule type" value="Genomic_DNA"/>
</dbReference>
<evidence type="ECO:0000313" key="13">
    <source>
        <dbReference type="Proteomes" id="UP000251993"/>
    </source>
</evidence>
<dbReference type="EC" id="2.5.1.9" evidence="4 9"/>
<comment type="function">
    <text evidence="2">Catalyzes the dismutation of two molecules of 6,7-dimethyl-8-ribityllumazine, resulting in the formation of riboflavin and 5-amino-6-(D-ribitylamino)uracil.</text>
</comment>
<keyword evidence="8" id="KW-0677">Repeat</keyword>
<evidence type="ECO:0000259" key="11">
    <source>
        <dbReference type="PROSITE" id="PS51177"/>
    </source>
</evidence>
<accession>A0A344TLM7</accession>
<dbReference type="InterPro" id="IPR001783">
    <property type="entry name" value="Lumazine-bd"/>
</dbReference>
<dbReference type="NCBIfam" id="NF006767">
    <property type="entry name" value="PRK09289.1"/>
    <property type="match status" value="1"/>
</dbReference>
<feature type="repeat" description="Lumazine-binding" evidence="10">
    <location>
        <begin position="1"/>
        <end position="95"/>
    </location>
</feature>
<dbReference type="InterPro" id="IPR026017">
    <property type="entry name" value="Lumazine-bd_dom"/>
</dbReference>
<dbReference type="CDD" id="cd00402">
    <property type="entry name" value="Riboflavin_synthase_like"/>
    <property type="match status" value="1"/>
</dbReference>
<dbReference type="RefSeq" id="WP_114068317.1">
    <property type="nucleotide sequence ID" value="NZ_CP030850.1"/>
</dbReference>
<dbReference type="Proteomes" id="UP000251993">
    <property type="component" value="Chromosome"/>
</dbReference>
<evidence type="ECO:0000256" key="1">
    <source>
        <dbReference type="ARBA" id="ARBA00000968"/>
    </source>
</evidence>
<evidence type="ECO:0000256" key="4">
    <source>
        <dbReference type="ARBA" id="ARBA00012827"/>
    </source>
</evidence>
<dbReference type="OrthoDB" id="9788537at2"/>
<dbReference type="InterPro" id="IPR023366">
    <property type="entry name" value="ATP_synth_asu-like_sf"/>
</dbReference>
<dbReference type="GO" id="GO:0009231">
    <property type="term" value="P:riboflavin biosynthetic process"/>
    <property type="evidence" value="ECO:0007669"/>
    <property type="project" value="UniProtKB-KW"/>
</dbReference>
<dbReference type="AlphaFoldDB" id="A0A344TLM7"/>
<protein>
    <recommendedName>
        <fullName evidence="5 9">Riboflavin synthase</fullName>
        <ecNumber evidence="4 9">2.5.1.9</ecNumber>
    </recommendedName>
</protein>
<sequence>MFTGIVETTAEVVEIIFEGTNITFKLHSHLASELKIDQSVSHNGVCLTVTSLEQDTYTVTAVDETLKKTNLGYWKVGTKVNIERCMPANGRFDGHIVQGHVDQTGICTYIEEVGGSWLYDFKYDASVGNITVEKGSICINGVSLTVFNSQDDGFRVTIIPYTYNHTNFHQLQAGDVVNLEFDILGKYMQKILAKKN</sequence>
<organism evidence="12 13">
    <name type="scientific">Runella rosea</name>
    <dbReference type="NCBI Taxonomy" id="2259595"/>
    <lineage>
        <taxon>Bacteria</taxon>
        <taxon>Pseudomonadati</taxon>
        <taxon>Bacteroidota</taxon>
        <taxon>Cytophagia</taxon>
        <taxon>Cytophagales</taxon>
        <taxon>Spirosomataceae</taxon>
        <taxon>Runella</taxon>
    </lineage>
</organism>
<dbReference type="PROSITE" id="PS51177">
    <property type="entry name" value="LUMAZINE_BIND"/>
    <property type="match status" value="2"/>
</dbReference>
<dbReference type="PANTHER" id="PTHR21098">
    <property type="entry name" value="RIBOFLAVIN SYNTHASE ALPHA CHAIN"/>
    <property type="match status" value="1"/>
</dbReference>
<evidence type="ECO:0000256" key="5">
    <source>
        <dbReference type="ARBA" id="ARBA00013950"/>
    </source>
</evidence>
<dbReference type="InterPro" id="IPR017938">
    <property type="entry name" value="Riboflavin_synthase-like_b-brl"/>
</dbReference>
<keyword evidence="13" id="KW-1185">Reference proteome</keyword>
<feature type="repeat" description="Lumazine-binding" evidence="10">
    <location>
        <begin position="96"/>
        <end position="192"/>
    </location>
</feature>
<dbReference type="GO" id="GO:0004746">
    <property type="term" value="F:riboflavin synthase activity"/>
    <property type="evidence" value="ECO:0007669"/>
    <property type="project" value="UniProtKB-UniRule"/>
</dbReference>
<dbReference type="Pfam" id="PF00677">
    <property type="entry name" value="Lum_binding"/>
    <property type="match status" value="2"/>
</dbReference>
<evidence type="ECO:0000313" key="12">
    <source>
        <dbReference type="EMBL" id="AXE19548.1"/>
    </source>
</evidence>
<reference evidence="12 13" key="1">
    <citation type="submission" date="2018-07" db="EMBL/GenBank/DDBJ databases">
        <title>Genome sequencing of Runella.</title>
        <authorList>
            <person name="Baek M.-G."/>
            <person name="Yi H."/>
        </authorList>
    </citation>
    <scope>NUCLEOTIDE SEQUENCE [LARGE SCALE GENOMIC DNA]</scope>
    <source>
        <strain evidence="12 13">HYN0085</strain>
    </source>
</reference>
<dbReference type="NCBIfam" id="TIGR00187">
    <property type="entry name" value="ribE"/>
    <property type="match status" value="1"/>
</dbReference>
<gene>
    <name evidence="12" type="ORF">DR864_18295</name>
</gene>
<evidence type="ECO:0000256" key="8">
    <source>
        <dbReference type="ARBA" id="ARBA00022737"/>
    </source>
</evidence>